<dbReference type="EMBL" id="RAPO01000002">
    <property type="protein sequence ID" value="RKD95056.1"/>
    <property type="molecule type" value="Genomic_DNA"/>
</dbReference>
<feature type="domain" description="Thiamine pyrophosphate enzyme N-terminal TPP-binding" evidence="6">
    <location>
        <begin position="13"/>
        <end position="126"/>
    </location>
</feature>
<evidence type="ECO:0000259" key="6">
    <source>
        <dbReference type="Pfam" id="PF02776"/>
    </source>
</evidence>
<dbReference type="Proteomes" id="UP000283805">
    <property type="component" value="Unassembled WGS sequence"/>
</dbReference>
<keyword evidence="8" id="KW-1185">Reference proteome</keyword>
<evidence type="ECO:0000256" key="3">
    <source>
        <dbReference type="RuleBase" id="RU362132"/>
    </source>
</evidence>
<dbReference type="GO" id="GO:0050660">
    <property type="term" value="F:flavin adenine dinucleotide binding"/>
    <property type="evidence" value="ECO:0007669"/>
    <property type="project" value="TreeGrafter"/>
</dbReference>
<dbReference type="Pfam" id="PF02775">
    <property type="entry name" value="TPP_enzyme_C"/>
    <property type="match status" value="1"/>
</dbReference>
<gene>
    <name evidence="7" type="ORF">ATJ93_1906</name>
</gene>
<dbReference type="SUPFAM" id="SSF52518">
    <property type="entry name" value="Thiamin diphosphate-binding fold (THDP-binding)"/>
    <property type="match status" value="2"/>
</dbReference>
<evidence type="ECO:0000259" key="4">
    <source>
        <dbReference type="Pfam" id="PF00205"/>
    </source>
</evidence>
<dbReference type="SUPFAM" id="SSF52467">
    <property type="entry name" value="DHS-like NAD/FAD-binding domain"/>
    <property type="match status" value="1"/>
</dbReference>
<evidence type="ECO:0000313" key="7">
    <source>
        <dbReference type="EMBL" id="RKD95056.1"/>
    </source>
</evidence>
<evidence type="ECO:0000313" key="8">
    <source>
        <dbReference type="Proteomes" id="UP000283805"/>
    </source>
</evidence>
<dbReference type="InterPro" id="IPR029035">
    <property type="entry name" value="DHS-like_NAD/FAD-binding_dom"/>
</dbReference>
<dbReference type="InterPro" id="IPR012001">
    <property type="entry name" value="Thiamin_PyroP_enz_TPP-bd_dom"/>
</dbReference>
<dbReference type="CDD" id="cd02002">
    <property type="entry name" value="TPP_BFDC"/>
    <property type="match status" value="1"/>
</dbReference>
<sequence length="572" mass="61306">MSNGSNDGSDGYTGADLFVDALESYGIEYVFGNPGTTELPVIDAIGDSDLEYVLGLHEDVAVGMAGGYAQTRRYHAHHDDSVNPVGVANLHVAPGLAHGLGNLYAAKRAGAPVVVTAGNHSTDFRHEEPALAGDLVDLADQFCKWSAEVLNVEALPTMLRRAVRVALTPPTGPVFLGLPLDVMMAETDAEPERLGEIPNAGSGDPTQLEGAADLLTDADDEDVLMVVGDHVARSGDEAVAAAVELAEAIGARVHGEVHVSEIDFATDHDQWVSYVPPDEERAAELLDADTILLVGTSTNTTLTRHEGPLFDLDATFVHVSDDPWEVGKNQPADAAVVGDTGLVLQELIERVQPKIDDGTVEQRLESVRDLKSTVEDRLADIGEGEMQDDPRASKAELIDAMRSVAEDAYVVDESVTSKYPIMTRWDFAPEQFVSNKGGGLGYGLPASVGAALAEDRRGDPRDVICFVGDGSYLYYPNSIYSAVREDLDLTVVIPDNRNYRILKDNTLKLLGGDEDDHEFVGMDFEPPVDIPKNAESHGARGHLVEDPDEIEGALEDALSSEGVDVLDVLVHD</sequence>
<dbReference type="GO" id="GO:0003984">
    <property type="term" value="F:acetolactate synthase activity"/>
    <property type="evidence" value="ECO:0007669"/>
    <property type="project" value="TreeGrafter"/>
</dbReference>
<accession>A0A419WI36</accession>
<dbReference type="AlphaFoldDB" id="A0A419WI36"/>
<dbReference type="Gene3D" id="3.40.50.970">
    <property type="match status" value="2"/>
</dbReference>
<name>A0A419WI36_9EURY</name>
<reference evidence="7 8" key="1">
    <citation type="submission" date="2018-09" db="EMBL/GenBank/DDBJ databases">
        <title>Genomic Encyclopedia of Archaeal and Bacterial Type Strains, Phase II (KMG-II): from individual species to whole genera.</title>
        <authorList>
            <person name="Goeker M."/>
        </authorList>
    </citation>
    <scope>NUCLEOTIDE SEQUENCE [LARGE SCALE GENOMIC DNA]</scope>
    <source>
        <strain evidence="7 8">DSM 13151</strain>
    </source>
</reference>
<dbReference type="GO" id="GO:0000287">
    <property type="term" value="F:magnesium ion binding"/>
    <property type="evidence" value="ECO:0007669"/>
    <property type="project" value="InterPro"/>
</dbReference>
<dbReference type="GO" id="GO:0005948">
    <property type="term" value="C:acetolactate synthase complex"/>
    <property type="evidence" value="ECO:0007669"/>
    <property type="project" value="TreeGrafter"/>
</dbReference>
<dbReference type="PANTHER" id="PTHR18968">
    <property type="entry name" value="THIAMINE PYROPHOSPHATE ENZYMES"/>
    <property type="match status" value="1"/>
</dbReference>
<protein>
    <submittedName>
        <fullName evidence="7">Benzoylformate decarboxylase</fullName>
    </submittedName>
</protein>
<dbReference type="GO" id="GO:0044272">
    <property type="term" value="P:sulfur compound biosynthetic process"/>
    <property type="evidence" value="ECO:0007669"/>
    <property type="project" value="UniProtKB-ARBA"/>
</dbReference>
<proteinExistence type="inferred from homology"/>
<feature type="domain" description="Thiamine pyrophosphate enzyme TPP-binding" evidence="5">
    <location>
        <begin position="429"/>
        <end position="568"/>
    </location>
</feature>
<dbReference type="InterPro" id="IPR011766">
    <property type="entry name" value="TPP_enzyme_TPP-bd"/>
</dbReference>
<dbReference type="Pfam" id="PF02776">
    <property type="entry name" value="TPP_enzyme_N"/>
    <property type="match status" value="1"/>
</dbReference>
<organism evidence="7 8">
    <name type="scientific">Halopiger aswanensis</name>
    <dbReference type="NCBI Taxonomy" id="148449"/>
    <lineage>
        <taxon>Archaea</taxon>
        <taxon>Methanobacteriati</taxon>
        <taxon>Methanobacteriota</taxon>
        <taxon>Stenosarchaea group</taxon>
        <taxon>Halobacteria</taxon>
        <taxon>Halobacteriales</taxon>
        <taxon>Natrialbaceae</taxon>
        <taxon>Halopiger</taxon>
    </lineage>
</organism>
<dbReference type="InterPro" id="IPR045229">
    <property type="entry name" value="TPP_enz"/>
</dbReference>
<dbReference type="InterPro" id="IPR029061">
    <property type="entry name" value="THDP-binding"/>
</dbReference>
<comment type="caution">
    <text evidence="7">The sequence shown here is derived from an EMBL/GenBank/DDBJ whole genome shotgun (WGS) entry which is preliminary data.</text>
</comment>
<comment type="similarity">
    <text evidence="1 3">Belongs to the TPP enzyme family.</text>
</comment>
<dbReference type="InterPro" id="IPR012000">
    <property type="entry name" value="Thiamin_PyroP_enz_cen_dom"/>
</dbReference>
<dbReference type="Pfam" id="PF00205">
    <property type="entry name" value="TPP_enzyme_M"/>
    <property type="match status" value="1"/>
</dbReference>
<dbReference type="CDD" id="cd07035">
    <property type="entry name" value="TPP_PYR_POX_like"/>
    <property type="match status" value="1"/>
</dbReference>
<dbReference type="GO" id="GO:0009097">
    <property type="term" value="P:isoleucine biosynthetic process"/>
    <property type="evidence" value="ECO:0007669"/>
    <property type="project" value="TreeGrafter"/>
</dbReference>
<feature type="domain" description="Thiamine pyrophosphate enzyme central" evidence="4">
    <location>
        <begin position="210"/>
        <end position="347"/>
    </location>
</feature>
<dbReference type="GO" id="GO:0009099">
    <property type="term" value="P:L-valine biosynthetic process"/>
    <property type="evidence" value="ECO:0007669"/>
    <property type="project" value="TreeGrafter"/>
</dbReference>
<dbReference type="RefSeq" id="WP_120244365.1">
    <property type="nucleotide sequence ID" value="NZ_RAPO01000002.1"/>
</dbReference>
<dbReference type="GO" id="GO:0030976">
    <property type="term" value="F:thiamine pyrophosphate binding"/>
    <property type="evidence" value="ECO:0007669"/>
    <property type="project" value="InterPro"/>
</dbReference>
<keyword evidence="2 3" id="KW-0786">Thiamine pyrophosphate</keyword>
<dbReference type="PANTHER" id="PTHR18968:SF13">
    <property type="entry name" value="ACETOLACTATE SYNTHASE CATALYTIC SUBUNIT, MITOCHONDRIAL"/>
    <property type="match status" value="1"/>
</dbReference>
<evidence type="ECO:0000256" key="2">
    <source>
        <dbReference type="ARBA" id="ARBA00023052"/>
    </source>
</evidence>
<dbReference type="Gene3D" id="3.40.50.1220">
    <property type="entry name" value="TPP-binding domain"/>
    <property type="match status" value="1"/>
</dbReference>
<evidence type="ECO:0000256" key="1">
    <source>
        <dbReference type="ARBA" id="ARBA00007812"/>
    </source>
</evidence>
<dbReference type="OrthoDB" id="6837at2157"/>
<evidence type="ECO:0000259" key="5">
    <source>
        <dbReference type="Pfam" id="PF02775"/>
    </source>
</evidence>